<dbReference type="InterPro" id="IPR000551">
    <property type="entry name" value="MerR-type_HTH_dom"/>
</dbReference>
<dbReference type="EMBL" id="JAKEVY010000003">
    <property type="protein sequence ID" value="MCF1715922.1"/>
    <property type="molecule type" value="Genomic_DNA"/>
</dbReference>
<feature type="region of interest" description="Disordered" evidence="1">
    <location>
        <begin position="38"/>
        <end position="69"/>
    </location>
</feature>
<dbReference type="SUPFAM" id="SSF46955">
    <property type="entry name" value="Putative DNA-binding domain"/>
    <property type="match status" value="1"/>
</dbReference>
<gene>
    <name evidence="3" type="ORF">L0U88_14880</name>
</gene>
<feature type="compositionally biased region" description="Basic residues" evidence="1">
    <location>
        <begin position="47"/>
        <end position="56"/>
    </location>
</feature>
<evidence type="ECO:0000313" key="3">
    <source>
        <dbReference type="EMBL" id="MCF1715922.1"/>
    </source>
</evidence>
<dbReference type="PROSITE" id="PS50937">
    <property type="entry name" value="HTH_MERR_2"/>
    <property type="match status" value="1"/>
</dbReference>
<keyword evidence="4" id="KW-1185">Reference proteome</keyword>
<dbReference type="InterPro" id="IPR009061">
    <property type="entry name" value="DNA-bd_dom_put_sf"/>
</dbReference>
<proteinExistence type="predicted"/>
<dbReference type="RefSeq" id="WP_234866868.1">
    <property type="nucleotide sequence ID" value="NZ_JAKEVY010000003.1"/>
</dbReference>
<evidence type="ECO:0000256" key="1">
    <source>
        <dbReference type="SAM" id="MobiDB-lite"/>
    </source>
</evidence>
<dbReference type="Gene3D" id="1.10.1660.10">
    <property type="match status" value="1"/>
</dbReference>
<dbReference type="SMART" id="SM00422">
    <property type="entry name" value="HTH_MERR"/>
    <property type="match status" value="1"/>
</dbReference>
<reference evidence="3 4" key="1">
    <citation type="submission" date="2022-01" db="EMBL/GenBank/DDBJ databases">
        <title>Flavihumibacter sp. nov., isolated from sediment of a river.</title>
        <authorList>
            <person name="Liu H."/>
        </authorList>
    </citation>
    <scope>NUCLEOTIDE SEQUENCE [LARGE SCALE GENOMIC DNA]</scope>
    <source>
        <strain evidence="3 4">RY-1</strain>
    </source>
</reference>
<organism evidence="3 4">
    <name type="scientific">Flavihumibacter fluminis</name>
    <dbReference type="NCBI Taxonomy" id="2909236"/>
    <lineage>
        <taxon>Bacteria</taxon>
        <taxon>Pseudomonadati</taxon>
        <taxon>Bacteroidota</taxon>
        <taxon>Chitinophagia</taxon>
        <taxon>Chitinophagales</taxon>
        <taxon>Chitinophagaceae</taxon>
        <taxon>Flavihumibacter</taxon>
    </lineage>
</organism>
<protein>
    <submittedName>
        <fullName evidence="3">MerR family transcriptional regulator</fullName>
    </submittedName>
</protein>
<sequence length="196" mass="22759">MGKPYQQITLDFGFQEPETPEVAPLPAAPTVAPVKIEQTTESTSITIRRKPGRKQKEKTWKSATPGKRGRKSLKEIAAEADLVEIPSDEELFTKQYYSIGDVANMFRMNPALIRTWSNEFESMLKPRKNRKGDRFYRPEDVKFLHLIYHLVRVRKFTLEGAKEHLKGQKKKMENQFQVIQKLQQLKAFLLELKANL</sequence>
<feature type="domain" description="HTH merR-type" evidence="2">
    <location>
        <begin position="96"/>
        <end position="167"/>
    </location>
</feature>
<dbReference type="Pfam" id="PF13411">
    <property type="entry name" value="MerR_1"/>
    <property type="match status" value="1"/>
</dbReference>
<name>A0ABS9BK38_9BACT</name>
<accession>A0ABS9BK38</accession>
<comment type="caution">
    <text evidence="3">The sequence shown here is derived from an EMBL/GenBank/DDBJ whole genome shotgun (WGS) entry which is preliminary data.</text>
</comment>
<evidence type="ECO:0000313" key="4">
    <source>
        <dbReference type="Proteomes" id="UP001200145"/>
    </source>
</evidence>
<dbReference type="Proteomes" id="UP001200145">
    <property type="component" value="Unassembled WGS sequence"/>
</dbReference>
<evidence type="ECO:0000259" key="2">
    <source>
        <dbReference type="PROSITE" id="PS50937"/>
    </source>
</evidence>